<dbReference type="AlphaFoldDB" id="B1ZVZ0"/>
<dbReference type="GO" id="GO:0008713">
    <property type="term" value="F:ADP-heptose-lipopolysaccharide heptosyltransferase activity"/>
    <property type="evidence" value="ECO:0007669"/>
    <property type="project" value="TreeGrafter"/>
</dbReference>
<evidence type="ECO:0000256" key="2">
    <source>
        <dbReference type="ARBA" id="ARBA00022679"/>
    </source>
</evidence>
<evidence type="ECO:0000313" key="3">
    <source>
        <dbReference type="EMBL" id="ACB76006.1"/>
    </source>
</evidence>
<evidence type="ECO:0000256" key="1">
    <source>
        <dbReference type="ARBA" id="ARBA00022676"/>
    </source>
</evidence>
<evidence type="ECO:0000313" key="4">
    <source>
        <dbReference type="Proteomes" id="UP000007013"/>
    </source>
</evidence>
<dbReference type="RefSeq" id="WP_012375541.1">
    <property type="nucleotide sequence ID" value="NC_010571.1"/>
</dbReference>
<dbReference type="EMBL" id="CP001032">
    <property type="protein sequence ID" value="ACB76006.1"/>
    <property type="molecule type" value="Genomic_DNA"/>
</dbReference>
<dbReference type="InterPro" id="IPR002201">
    <property type="entry name" value="Glyco_trans_9"/>
</dbReference>
<keyword evidence="1" id="KW-0328">Glycosyltransferase</keyword>
<dbReference type="eggNOG" id="COG0859">
    <property type="taxonomic scope" value="Bacteria"/>
</dbReference>
<keyword evidence="4" id="KW-1185">Reference proteome</keyword>
<sequence length="346" mass="39010">MAFPDPRPLRLLVIRYRFIGDTVLAIPFLRNLRRAFPQAVIDVLAEPVSGDTLAHCPYKNELLYFAPRAKAASPHPRSLLACARLLRARHYDRVYILRRSFSSAILPLLARIPHRVGFATEGRRWLLQRSTPYPDKHEVECFLDVLRADDIPVTDTCNENWSDPVVDARVQARLREQADAVAPGPVARHVFVCAKSVFSPKDWAPDRFAAVIAWLIHERGCVVHFCDAPANTPYYRDILAQLPAATQRACHDWSRELPIREVGSLLRAMHLALGIDTGLLHIAASFHVPVVALFGPLEPWRWHPWDTAHTVLRPQDVSGERPLLRLSVAEVQAAIDPHLVLRPSAS</sequence>
<dbReference type="PANTHER" id="PTHR30160">
    <property type="entry name" value="TETRAACYLDISACCHARIDE 4'-KINASE-RELATED"/>
    <property type="match status" value="1"/>
</dbReference>
<dbReference type="OrthoDB" id="9797795at2"/>
<dbReference type="InterPro" id="IPR051199">
    <property type="entry name" value="LPS_LOS_Heptosyltrfase"/>
</dbReference>
<gene>
    <name evidence="3" type="ordered locus">Oter_2725</name>
</gene>
<dbReference type="SUPFAM" id="SSF53756">
    <property type="entry name" value="UDP-Glycosyltransferase/glycogen phosphorylase"/>
    <property type="match status" value="1"/>
</dbReference>
<dbReference type="PANTHER" id="PTHR30160:SF1">
    <property type="entry name" value="LIPOPOLYSACCHARIDE 1,2-N-ACETYLGLUCOSAMINETRANSFERASE-RELATED"/>
    <property type="match status" value="1"/>
</dbReference>
<name>B1ZVZ0_OPITP</name>
<keyword evidence="2 3" id="KW-0808">Transferase</keyword>
<organism evidence="3 4">
    <name type="scientific">Opitutus terrae (strain DSM 11246 / JCM 15787 / PB90-1)</name>
    <dbReference type="NCBI Taxonomy" id="452637"/>
    <lineage>
        <taxon>Bacteria</taxon>
        <taxon>Pseudomonadati</taxon>
        <taxon>Verrucomicrobiota</taxon>
        <taxon>Opitutia</taxon>
        <taxon>Opitutales</taxon>
        <taxon>Opitutaceae</taxon>
        <taxon>Opitutus</taxon>
    </lineage>
</organism>
<dbReference type="Pfam" id="PF01075">
    <property type="entry name" value="Glyco_transf_9"/>
    <property type="match status" value="1"/>
</dbReference>
<dbReference type="CDD" id="cd03789">
    <property type="entry name" value="GT9_LPS_heptosyltransferase"/>
    <property type="match status" value="1"/>
</dbReference>
<accession>B1ZVZ0</accession>
<proteinExistence type="predicted"/>
<dbReference type="GO" id="GO:0009244">
    <property type="term" value="P:lipopolysaccharide core region biosynthetic process"/>
    <property type="evidence" value="ECO:0007669"/>
    <property type="project" value="TreeGrafter"/>
</dbReference>
<dbReference type="CAZy" id="GT9">
    <property type="family name" value="Glycosyltransferase Family 9"/>
</dbReference>
<reference evidence="3 4" key="1">
    <citation type="journal article" date="2011" name="J. Bacteriol.">
        <title>Genome sequence of the verrucomicrobium Opitutus terrae PB90-1, an abundant inhabitant of rice paddy soil ecosystems.</title>
        <authorList>
            <person name="van Passel M.W."/>
            <person name="Kant R."/>
            <person name="Palva A."/>
            <person name="Copeland A."/>
            <person name="Lucas S."/>
            <person name="Lapidus A."/>
            <person name="Glavina del Rio T."/>
            <person name="Pitluck S."/>
            <person name="Goltsman E."/>
            <person name="Clum A."/>
            <person name="Sun H."/>
            <person name="Schmutz J."/>
            <person name="Larimer F.W."/>
            <person name="Land M.L."/>
            <person name="Hauser L."/>
            <person name="Kyrpides N."/>
            <person name="Mikhailova N."/>
            <person name="Richardson P.P."/>
            <person name="Janssen P.H."/>
            <person name="de Vos W.M."/>
            <person name="Smidt H."/>
        </authorList>
    </citation>
    <scope>NUCLEOTIDE SEQUENCE [LARGE SCALE GENOMIC DNA]</scope>
    <source>
        <strain evidence="4">DSM 11246 / JCM 15787 / PB90-1</strain>
    </source>
</reference>
<dbReference type="Proteomes" id="UP000007013">
    <property type="component" value="Chromosome"/>
</dbReference>
<dbReference type="KEGG" id="ote:Oter_2725"/>
<dbReference type="STRING" id="452637.Oter_2725"/>
<dbReference type="GO" id="GO:0005829">
    <property type="term" value="C:cytosol"/>
    <property type="evidence" value="ECO:0007669"/>
    <property type="project" value="TreeGrafter"/>
</dbReference>
<dbReference type="HOGENOM" id="CLU_038371_0_0_0"/>
<protein>
    <submittedName>
        <fullName evidence="3">Glycosyl transferase family 9</fullName>
    </submittedName>
</protein>
<dbReference type="Gene3D" id="3.40.50.2000">
    <property type="entry name" value="Glycogen Phosphorylase B"/>
    <property type="match status" value="2"/>
</dbReference>